<name>A0ABU2H1C9_9ACTN</name>
<dbReference type="EMBL" id="JAVLVT010000001">
    <property type="protein sequence ID" value="MDS1269101.1"/>
    <property type="molecule type" value="Genomic_DNA"/>
</dbReference>
<keyword evidence="3" id="KW-0479">Metal-binding</keyword>
<dbReference type="InterPro" id="IPR044861">
    <property type="entry name" value="IPNS-like_FE2OG_OXY"/>
</dbReference>
<keyword evidence="6" id="KW-1185">Reference proteome</keyword>
<evidence type="ECO:0000313" key="6">
    <source>
        <dbReference type="Proteomes" id="UP001250214"/>
    </source>
</evidence>
<protein>
    <submittedName>
        <fullName evidence="5">2OG-Fe(II) oxygenase family protein</fullName>
    </submittedName>
</protein>
<dbReference type="PROSITE" id="PS51471">
    <property type="entry name" value="FE2OG_OXY"/>
    <property type="match status" value="1"/>
</dbReference>
<evidence type="ECO:0000256" key="3">
    <source>
        <dbReference type="RuleBase" id="RU003682"/>
    </source>
</evidence>
<gene>
    <name evidence="5" type="ORF">RIF23_02190</name>
</gene>
<organism evidence="5 6">
    <name type="scientific">Lipingzhangella rawalii</name>
    <dbReference type="NCBI Taxonomy" id="2055835"/>
    <lineage>
        <taxon>Bacteria</taxon>
        <taxon>Bacillati</taxon>
        <taxon>Actinomycetota</taxon>
        <taxon>Actinomycetes</taxon>
        <taxon>Streptosporangiales</taxon>
        <taxon>Nocardiopsidaceae</taxon>
        <taxon>Lipingzhangella</taxon>
    </lineage>
</organism>
<feature type="domain" description="Fe2OG dioxygenase" evidence="4">
    <location>
        <begin position="146"/>
        <end position="251"/>
    </location>
</feature>
<dbReference type="Proteomes" id="UP001250214">
    <property type="component" value="Unassembled WGS sequence"/>
</dbReference>
<evidence type="ECO:0000256" key="2">
    <source>
        <dbReference type="ARBA" id="ARBA00023194"/>
    </source>
</evidence>
<comment type="pathway">
    <text evidence="1">Antibiotic biosynthesis.</text>
</comment>
<dbReference type="RefSeq" id="WP_310910613.1">
    <property type="nucleotide sequence ID" value="NZ_JAVLVT010000001.1"/>
</dbReference>
<keyword evidence="3" id="KW-0560">Oxidoreductase</keyword>
<dbReference type="InterPro" id="IPR005123">
    <property type="entry name" value="Oxoglu/Fe-dep_dioxygenase_dom"/>
</dbReference>
<proteinExistence type="inferred from homology"/>
<reference evidence="6" key="1">
    <citation type="submission" date="2023-07" db="EMBL/GenBank/DDBJ databases">
        <title>Novel species in the genus Lipingzhangella isolated from Sambhar Salt Lake.</title>
        <authorList>
            <person name="Jiya N."/>
            <person name="Kajale S."/>
            <person name="Sharma A."/>
        </authorList>
    </citation>
    <scope>NUCLEOTIDE SEQUENCE [LARGE SCALE GENOMIC DNA]</scope>
    <source>
        <strain evidence="6">LS1_29</strain>
    </source>
</reference>
<dbReference type="InterPro" id="IPR027443">
    <property type="entry name" value="IPNS-like_sf"/>
</dbReference>
<sequence>MDEIGVYTWDRTPANAADMVQSLRDTGYTFVPIAHDPIKDALDTAQRMSTLTDEDLCRFVWEDVDEFGSLGWEKRVLTDGVRRDMLNVTGGLIANDQHWLTDEHRRLRAICVAAHHELHAVLTEVYSAIDVQLCLDSPITQLLDHEVSTLRLLWYVGVEQPDTSPYPTPPHTDLGLVTAVVQDLDGGLEVDIDGTWYRLPVRAGHALVAVGDLLEVITDGDLKSRPHRVPARPRQAPDAGNRVSMVLFAHPAADFELAKTMANPRWTTAGEYLSYRLAHKGEPIS</sequence>
<accession>A0ABU2H1C9</accession>
<dbReference type="PANTHER" id="PTHR47990">
    <property type="entry name" value="2-OXOGLUTARATE (2OG) AND FE(II)-DEPENDENT OXYGENASE SUPERFAMILY PROTEIN-RELATED"/>
    <property type="match status" value="1"/>
</dbReference>
<dbReference type="SUPFAM" id="SSF51197">
    <property type="entry name" value="Clavaminate synthase-like"/>
    <property type="match status" value="1"/>
</dbReference>
<dbReference type="Gene3D" id="2.60.120.330">
    <property type="entry name" value="B-lactam Antibiotic, Isopenicillin N Synthase, Chain"/>
    <property type="match status" value="1"/>
</dbReference>
<dbReference type="InterPro" id="IPR050231">
    <property type="entry name" value="Iron_ascorbate_oxido_reductase"/>
</dbReference>
<evidence type="ECO:0000259" key="4">
    <source>
        <dbReference type="PROSITE" id="PS51471"/>
    </source>
</evidence>
<keyword evidence="3" id="KW-0408">Iron</keyword>
<dbReference type="Pfam" id="PF03171">
    <property type="entry name" value="2OG-FeII_Oxy"/>
    <property type="match status" value="1"/>
</dbReference>
<comment type="similarity">
    <text evidence="3">Belongs to the iron/ascorbate-dependent oxidoreductase family.</text>
</comment>
<evidence type="ECO:0000313" key="5">
    <source>
        <dbReference type="EMBL" id="MDS1269101.1"/>
    </source>
</evidence>
<comment type="caution">
    <text evidence="5">The sequence shown here is derived from an EMBL/GenBank/DDBJ whole genome shotgun (WGS) entry which is preliminary data.</text>
</comment>
<keyword evidence="2" id="KW-0045">Antibiotic biosynthesis</keyword>
<evidence type="ECO:0000256" key="1">
    <source>
        <dbReference type="ARBA" id="ARBA00004792"/>
    </source>
</evidence>